<evidence type="ECO:0000256" key="3">
    <source>
        <dbReference type="ARBA" id="ARBA00023180"/>
    </source>
</evidence>
<dbReference type="GO" id="GO:0021556">
    <property type="term" value="P:central nervous system formation"/>
    <property type="evidence" value="ECO:0007669"/>
    <property type="project" value="TreeGrafter"/>
</dbReference>
<sequence length="215" mass="25236">MINMKIFVIFVHCFMLVRYVHSSVRIYNAVTGSAYYEENNYIYNDYYNYYDYDAEDDPEQDTQRVSLEKYREMIRASENVPDYPADKIRDALKKKGELKKLFETSGSHVYVGASESNSKTACEVVHEYSYPLTMYDVNGNKRFLLNLDEYRQIVRHGYCNESTKCKLPGGESFRYKTTCKQNHMNVALLTFENDDIKPHNFSIDCGCSCEMIKKF</sequence>
<reference evidence="6 7" key="1">
    <citation type="submission" date="2023-03" db="EMBL/GenBank/DDBJ databases">
        <title>Genome insight into feeding habits of ladybird beetles.</title>
        <authorList>
            <person name="Li H.-S."/>
            <person name="Huang Y.-H."/>
            <person name="Pang H."/>
        </authorList>
    </citation>
    <scope>NUCLEOTIDE SEQUENCE [LARGE SCALE GENOMIC DNA]</scope>
    <source>
        <strain evidence="6">SYSU_2023b</strain>
        <tissue evidence="6">Whole body</tissue>
    </source>
</reference>
<feature type="chain" id="PRO_5043788755" description="Spaetzle domain-containing protein" evidence="4">
    <location>
        <begin position="23"/>
        <end position="215"/>
    </location>
</feature>
<dbReference type="InterPro" id="IPR029034">
    <property type="entry name" value="Cystine-knot_cytokine"/>
</dbReference>
<evidence type="ECO:0000259" key="5">
    <source>
        <dbReference type="Pfam" id="PF16077"/>
    </source>
</evidence>
<evidence type="ECO:0000313" key="6">
    <source>
        <dbReference type="EMBL" id="KAK9874702.1"/>
    </source>
</evidence>
<dbReference type="PANTHER" id="PTHR23199">
    <property type="entry name" value="NEUROTROPHIN 1-RELATED"/>
    <property type="match status" value="1"/>
</dbReference>
<feature type="signal peptide" evidence="4">
    <location>
        <begin position="1"/>
        <end position="22"/>
    </location>
</feature>
<dbReference type="SUPFAM" id="SSF57501">
    <property type="entry name" value="Cystine-knot cytokines"/>
    <property type="match status" value="1"/>
</dbReference>
<proteinExistence type="predicted"/>
<dbReference type="GO" id="GO:0005121">
    <property type="term" value="F:Toll binding"/>
    <property type="evidence" value="ECO:0007669"/>
    <property type="project" value="TreeGrafter"/>
</dbReference>
<comment type="caution">
    <text evidence="6">The sequence shown here is derived from an EMBL/GenBank/DDBJ whole genome shotgun (WGS) entry which is preliminary data.</text>
</comment>
<dbReference type="InterPro" id="IPR052444">
    <property type="entry name" value="Spz/Toll_ligand-like"/>
</dbReference>
<evidence type="ECO:0000256" key="4">
    <source>
        <dbReference type="SAM" id="SignalP"/>
    </source>
</evidence>
<evidence type="ECO:0000256" key="1">
    <source>
        <dbReference type="ARBA" id="ARBA00022729"/>
    </source>
</evidence>
<dbReference type="InterPro" id="IPR032104">
    <property type="entry name" value="Spaetzle"/>
</dbReference>
<dbReference type="EMBL" id="JARQZJ010000032">
    <property type="protein sequence ID" value="KAK9874702.1"/>
    <property type="molecule type" value="Genomic_DNA"/>
</dbReference>
<keyword evidence="1 4" id="KW-0732">Signal</keyword>
<organism evidence="6 7">
    <name type="scientific">Henosepilachna vigintioctopunctata</name>
    <dbReference type="NCBI Taxonomy" id="420089"/>
    <lineage>
        <taxon>Eukaryota</taxon>
        <taxon>Metazoa</taxon>
        <taxon>Ecdysozoa</taxon>
        <taxon>Arthropoda</taxon>
        <taxon>Hexapoda</taxon>
        <taxon>Insecta</taxon>
        <taxon>Pterygota</taxon>
        <taxon>Neoptera</taxon>
        <taxon>Endopterygota</taxon>
        <taxon>Coleoptera</taxon>
        <taxon>Polyphaga</taxon>
        <taxon>Cucujiformia</taxon>
        <taxon>Coccinelloidea</taxon>
        <taxon>Coccinellidae</taxon>
        <taxon>Epilachninae</taxon>
        <taxon>Epilachnini</taxon>
        <taxon>Henosepilachna</taxon>
    </lineage>
</organism>
<dbReference type="PANTHER" id="PTHR23199:SF12">
    <property type="entry name" value="NEUROTROPHIN 1-RELATED"/>
    <property type="match status" value="1"/>
</dbReference>
<dbReference type="GO" id="GO:0045087">
    <property type="term" value="P:innate immune response"/>
    <property type="evidence" value="ECO:0007669"/>
    <property type="project" value="TreeGrafter"/>
</dbReference>
<evidence type="ECO:0000313" key="7">
    <source>
        <dbReference type="Proteomes" id="UP001431783"/>
    </source>
</evidence>
<feature type="domain" description="Spaetzle" evidence="5">
    <location>
        <begin position="120"/>
        <end position="210"/>
    </location>
</feature>
<keyword evidence="7" id="KW-1185">Reference proteome</keyword>
<dbReference type="Gene3D" id="2.10.90.10">
    <property type="entry name" value="Cystine-knot cytokines"/>
    <property type="match status" value="1"/>
</dbReference>
<protein>
    <recommendedName>
        <fullName evidence="5">Spaetzle domain-containing protein</fullName>
    </recommendedName>
</protein>
<dbReference type="GO" id="GO:0005615">
    <property type="term" value="C:extracellular space"/>
    <property type="evidence" value="ECO:0007669"/>
    <property type="project" value="UniProtKB-ARBA"/>
</dbReference>
<dbReference type="Pfam" id="PF16077">
    <property type="entry name" value="Spaetzle"/>
    <property type="match status" value="1"/>
</dbReference>
<keyword evidence="2" id="KW-1015">Disulfide bond</keyword>
<evidence type="ECO:0000256" key="2">
    <source>
        <dbReference type="ARBA" id="ARBA00023157"/>
    </source>
</evidence>
<accession>A0AAW1U264</accession>
<keyword evidence="3" id="KW-0325">Glycoprotein</keyword>
<dbReference type="AlphaFoldDB" id="A0AAW1U264"/>
<dbReference type="Proteomes" id="UP001431783">
    <property type="component" value="Unassembled WGS sequence"/>
</dbReference>
<gene>
    <name evidence="6" type="ORF">WA026_005522</name>
</gene>
<name>A0AAW1U264_9CUCU</name>
<dbReference type="GO" id="GO:0008083">
    <property type="term" value="F:growth factor activity"/>
    <property type="evidence" value="ECO:0007669"/>
    <property type="project" value="TreeGrafter"/>
</dbReference>